<dbReference type="GO" id="GO:0043565">
    <property type="term" value="F:sequence-specific DNA binding"/>
    <property type="evidence" value="ECO:0007669"/>
    <property type="project" value="InterPro"/>
</dbReference>
<dbReference type="InterPro" id="IPR009057">
    <property type="entry name" value="Homeodomain-like_sf"/>
</dbReference>
<keyword evidence="3" id="KW-0175">Coiled coil</keyword>
<dbReference type="SUPFAM" id="SSF46689">
    <property type="entry name" value="Homeodomain-like"/>
    <property type="match status" value="2"/>
</dbReference>
<dbReference type="InterPro" id="IPR018060">
    <property type="entry name" value="HTH_AraC"/>
</dbReference>
<sequence>MSQLERHVETLSEDMEKQRAELADLIRRYAPKEGSFQTAIAPLFMARYENPSESLPAVAQPALCIFAHGSKQVRLGDETYTYDPLNYLVVSVAMPLSGKILNATVDNPNLALRLDIDPVEINALIAEAGPMSVPTRPSGRGLYIERIDTQLLDAVLRLSRLLDSPKDIAMLAPLIKREILYRLLRSQQGHRLYEIAIANCQTHRVTQAITWLNAHFGEPLRIEELAREVNLSVSTLHHRFKAVTAMSPLQYQKQLRLQEARRLMLADGLDASAAGYKVGYESASQFSREYSRQFGAPPLRDLARLRKIV</sequence>
<dbReference type="AlphaFoldDB" id="A0A085UU64"/>
<dbReference type="PANTHER" id="PTHR43436:SF1">
    <property type="entry name" value="TRANSCRIPTIONAL REGULATORY PROTEIN"/>
    <property type="match status" value="1"/>
</dbReference>
<dbReference type="PROSITE" id="PS01124">
    <property type="entry name" value="HTH_ARAC_FAMILY_2"/>
    <property type="match status" value="1"/>
</dbReference>
<keyword evidence="1" id="KW-0805">Transcription regulation</keyword>
<evidence type="ECO:0000313" key="5">
    <source>
        <dbReference type="EMBL" id="KFE46727.1"/>
    </source>
</evidence>
<evidence type="ECO:0000256" key="3">
    <source>
        <dbReference type="SAM" id="Coils"/>
    </source>
</evidence>
<evidence type="ECO:0000256" key="2">
    <source>
        <dbReference type="ARBA" id="ARBA00023163"/>
    </source>
</evidence>
<dbReference type="Proteomes" id="UP000028643">
    <property type="component" value="Unassembled WGS sequence"/>
</dbReference>
<accession>A0A085UU64</accession>
<dbReference type="EMBL" id="JPQT01000133">
    <property type="protein sequence ID" value="KFE46727.1"/>
    <property type="molecule type" value="Genomic_DNA"/>
</dbReference>
<evidence type="ECO:0000256" key="1">
    <source>
        <dbReference type="ARBA" id="ARBA00023015"/>
    </source>
</evidence>
<proteinExistence type="predicted"/>
<dbReference type="PATRIC" id="fig|317.174.peg.5047"/>
<feature type="domain" description="HTH araC/xylS-type" evidence="4">
    <location>
        <begin position="206"/>
        <end position="304"/>
    </location>
</feature>
<name>A0A085UU64_PSESX</name>
<keyword evidence="2" id="KW-0804">Transcription</keyword>
<dbReference type="SMART" id="SM00342">
    <property type="entry name" value="HTH_ARAC"/>
    <property type="match status" value="1"/>
</dbReference>
<evidence type="ECO:0000313" key="6">
    <source>
        <dbReference type="Proteomes" id="UP000028643"/>
    </source>
</evidence>
<dbReference type="GO" id="GO:0003700">
    <property type="term" value="F:DNA-binding transcription factor activity"/>
    <property type="evidence" value="ECO:0007669"/>
    <property type="project" value="InterPro"/>
</dbReference>
<gene>
    <name evidence="5" type="ORF">IV02_24675</name>
</gene>
<feature type="coiled-coil region" evidence="3">
    <location>
        <begin position="1"/>
        <end position="28"/>
    </location>
</feature>
<dbReference type="Pfam" id="PF12833">
    <property type="entry name" value="HTH_18"/>
    <property type="match status" value="1"/>
</dbReference>
<protein>
    <submittedName>
        <fullName evidence="5">AraC family transcriptional regulator</fullName>
    </submittedName>
</protein>
<dbReference type="InterPro" id="IPR009594">
    <property type="entry name" value="Tscrpt_reg_HTH_AraC_N"/>
</dbReference>
<dbReference type="RefSeq" id="WP_020293066.1">
    <property type="nucleotide sequence ID" value="NZ_JPQT01000133.1"/>
</dbReference>
<organism evidence="5 6">
    <name type="scientific">Pseudomonas syringae</name>
    <dbReference type="NCBI Taxonomy" id="317"/>
    <lineage>
        <taxon>Bacteria</taxon>
        <taxon>Pseudomonadati</taxon>
        <taxon>Pseudomonadota</taxon>
        <taxon>Gammaproteobacteria</taxon>
        <taxon>Pseudomonadales</taxon>
        <taxon>Pseudomonadaceae</taxon>
        <taxon>Pseudomonas</taxon>
    </lineage>
</organism>
<reference evidence="5 6" key="1">
    <citation type="submission" date="2014-07" db="EMBL/GenBank/DDBJ databases">
        <title>Draft Genome Sequences of Environmental Pseudomonas syringae strains.</title>
        <authorList>
            <person name="Baltrus D.A."/>
            <person name="Berge O."/>
            <person name="Morris C."/>
        </authorList>
    </citation>
    <scope>NUCLEOTIDE SEQUENCE [LARGE SCALE GENOMIC DNA]</scope>
    <source>
        <strain evidence="5 6">CEB003</strain>
    </source>
</reference>
<dbReference type="PANTHER" id="PTHR43436">
    <property type="entry name" value="ARAC-FAMILY TRANSCRIPTIONAL REGULATOR"/>
    <property type="match status" value="1"/>
</dbReference>
<comment type="caution">
    <text evidence="5">The sequence shown here is derived from an EMBL/GenBank/DDBJ whole genome shotgun (WGS) entry which is preliminary data.</text>
</comment>
<evidence type="ECO:0000259" key="4">
    <source>
        <dbReference type="PROSITE" id="PS01124"/>
    </source>
</evidence>
<dbReference type="Pfam" id="PF06719">
    <property type="entry name" value="AraC_N"/>
    <property type="match status" value="1"/>
</dbReference>
<dbReference type="Gene3D" id="1.10.10.60">
    <property type="entry name" value="Homeodomain-like"/>
    <property type="match status" value="1"/>
</dbReference>